<dbReference type="PANTHER" id="PTHR43798:SF33">
    <property type="entry name" value="HYDROLASE, PUTATIVE (AFU_ORTHOLOGUE AFUA_2G14860)-RELATED"/>
    <property type="match status" value="1"/>
</dbReference>
<dbReference type="Proteomes" id="UP001223420">
    <property type="component" value="Unassembled WGS sequence"/>
</dbReference>
<feature type="active site" evidence="4">
    <location>
        <position position="277"/>
    </location>
</feature>
<evidence type="ECO:0000256" key="2">
    <source>
        <dbReference type="ARBA" id="ARBA00022801"/>
    </source>
</evidence>
<dbReference type="Pfam" id="PF00561">
    <property type="entry name" value="Abhydrolase_1"/>
    <property type="match status" value="1"/>
</dbReference>
<dbReference type="EMBL" id="JAUSWL010000004">
    <property type="protein sequence ID" value="MDQ0543848.1"/>
    <property type="molecule type" value="Genomic_DNA"/>
</dbReference>
<protein>
    <submittedName>
        <fullName evidence="7">Proline iminopeptidase</fullName>
        <ecNumber evidence="7">3.4.11.5</ecNumber>
    </submittedName>
</protein>
<dbReference type="InterPro" id="IPR005945">
    <property type="entry name" value="Pro_imino_pep"/>
</dbReference>
<dbReference type="InterPro" id="IPR050266">
    <property type="entry name" value="AB_hydrolase_sf"/>
</dbReference>
<name>A0AAJ1TTX4_9HYPH</name>
<evidence type="ECO:0000313" key="8">
    <source>
        <dbReference type="Proteomes" id="UP001223420"/>
    </source>
</evidence>
<feature type="active site" description="Nucleophile" evidence="4">
    <location>
        <position position="138"/>
    </location>
</feature>
<sequence length="327" mass="36470">MMQPDRRHVLLGSAAVGAGAMLRSRTASAAPVSTDDPGAVTWIVLPNGNKVWTQRRGSGEKKVLLVNGGPGLSHDYMQCFASFLPQAGYSLYFYDQLGTGASDRPDDRSLWTLPRYLDELETVRAGLGLERFVLIGHSWGAILGIEYALRRPERLGGFVLSNMSASFADYGAYWRHLRDTLPEDVRMRLTALEAAGLGDSEAYADLVQRELYSRYICRLDPWPSPVQRSLSGLNTDIYRQLQGPNEFTPTGELKAWDRWADLHRIATPTLVIGARYDEMDPESARREARLIPNAELFLSDSGSHLAMWDDQANYFKAVLGFLSRLPA</sequence>
<dbReference type="AlphaFoldDB" id="A0AAJ1TTX4"/>
<dbReference type="GO" id="GO:0016020">
    <property type="term" value="C:membrane"/>
    <property type="evidence" value="ECO:0007669"/>
    <property type="project" value="TreeGrafter"/>
</dbReference>
<evidence type="ECO:0000256" key="3">
    <source>
        <dbReference type="PIRNR" id="PIRNR005539"/>
    </source>
</evidence>
<evidence type="ECO:0000313" key="7">
    <source>
        <dbReference type="EMBL" id="MDQ0543848.1"/>
    </source>
</evidence>
<accession>A0AAJ1TTX4</accession>
<evidence type="ECO:0000259" key="6">
    <source>
        <dbReference type="Pfam" id="PF00561"/>
    </source>
</evidence>
<dbReference type="InterPro" id="IPR000073">
    <property type="entry name" value="AB_hydrolase_1"/>
</dbReference>
<reference evidence="7" key="1">
    <citation type="submission" date="2023-07" db="EMBL/GenBank/DDBJ databases">
        <title>Genomic Encyclopedia of Type Strains, Phase IV (KMG-IV): sequencing the most valuable type-strain genomes for metagenomic binning, comparative biology and taxonomic classification.</title>
        <authorList>
            <person name="Goeker M."/>
        </authorList>
    </citation>
    <scope>NUCLEOTIDE SEQUENCE</scope>
    <source>
        <strain evidence="7">DSM 19569</strain>
    </source>
</reference>
<keyword evidence="5" id="KW-0732">Signal</keyword>
<evidence type="ECO:0000256" key="5">
    <source>
        <dbReference type="SAM" id="SignalP"/>
    </source>
</evidence>
<dbReference type="PANTHER" id="PTHR43798">
    <property type="entry name" value="MONOACYLGLYCEROL LIPASE"/>
    <property type="match status" value="1"/>
</dbReference>
<organism evidence="7 8">
    <name type="scientific">Methylobacterium brachiatum</name>
    <dbReference type="NCBI Taxonomy" id="269660"/>
    <lineage>
        <taxon>Bacteria</taxon>
        <taxon>Pseudomonadati</taxon>
        <taxon>Pseudomonadota</taxon>
        <taxon>Alphaproteobacteria</taxon>
        <taxon>Hyphomicrobiales</taxon>
        <taxon>Methylobacteriaceae</taxon>
        <taxon>Methylobacterium</taxon>
    </lineage>
</organism>
<dbReference type="SUPFAM" id="SSF53474">
    <property type="entry name" value="alpha/beta-Hydrolases"/>
    <property type="match status" value="1"/>
</dbReference>
<evidence type="ECO:0000256" key="1">
    <source>
        <dbReference type="ARBA" id="ARBA00010088"/>
    </source>
</evidence>
<keyword evidence="7" id="KW-0645">Protease</keyword>
<gene>
    <name evidence="7" type="ORF">QO001_002777</name>
</gene>
<dbReference type="Gene3D" id="3.40.50.1820">
    <property type="entry name" value="alpha/beta hydrolase"/>
    <property type="match status" value="1"/>
</dbReference>
<dbReference type="InterPro" id="IPR006311">
    <property type="entry name" value="TAT_signal"/>
</dbReference>
<feature type="domain" description="AB hydrolase-1" evidence="6">
    <location>
        <begin position="63"/>
        <end position="310"/>
    </location>
</feature>
<dbReference type="NCBIfam" id="TIGR01250">
    <property type="entry name" value="pro_imino_pep_2"/>
    <property type="match status" value="1"/>
</dbReference>
<feature type="active site" description="Proton donor" evidence="4">
    <location>
        <position position="304"/>
    </location>
</feature>
<dbReference type="PRINTS" id="PR00793">
    <property type="entry name" value="PROAMNOPTASE"/>
</dbReference>
<dbReference type="EC" id="3.4.11.5" evidence="7"/>
<dbReference type="PROSITE" id="PS51318">
    <property type="entry name" value="TAT"/>
    <property type="match status" value="1"/>
</dbReference>
<comment type="caution">
    <text evidence="7">The sequence shown here is derived from an EMBL/GenBank/DDBJ whole genome shotgun (WGS) entry which is preliminary data.</text>
</comment>
<proteinExistence type="inferred from homology"/>
<evidence type="ECO:0000256" key="4">
    <source>
        <dbReference type="PIRSR" id="PIRSR005539-1"/>
    </source>
</evidence>
<dbReference type="PRINTS" id="PR00111">
    <property type="entry name" value="ABHYDROLASE"/>
</dbReference>
<dbReference type="InterPro" id="IPR029058">
    <property type="entry name" value="AB_hydrolase_fold"/>
</dbReference>
<feature type="chain" id="PRO_5042484820" evidence="5">
    <location>
        <begin position="30"/>
        <end position="327"/>
    </location>
</feature>
<feature type="signal peptide" evidence="5">
    <location>
        <begin position="1"/>
        <end position="29"/>
    </location>
</feature>
<keyword evidence="2 3" id="KW-0378">Hydrolase</keyword>
<dbReference type="GO" id="GO:0004177">
    <property type="term" value="F:aminopeptidase activity"/>
    <property type="evidence" value="ECO:0007669"/>
    <property type="project" value="UniProtKB-KW"/>
</dbReference>
<dbReference type="InterPro" id="IPR002410">
    <property type="entry name" value="Peptidase_S33"/>
</dbReference>
<dbReference type="PIRSF" id="PIRSF005539">
    <property type="entry name" value="Pept_S33_TRI_F1"/>
    <property type="match status" value="1"/>
</dbReference>
<comment type="similarity">
    <text evidence="1 3">Belongs to the peptidase S33 family.</text>
</comment>
<dbReference type="GO" id="GO:0006508">
    <property type="term" value="P:proteolysis"/>
    <property type="evidence" value="ECO:0007669"/>
    <property type="project" value="InterPro"/>
</dbReference>
<keyword evidence="7" id="KW-0031">Aminopeptidase</keyword>